<evidence type="ECO:0000259" key="7">
    <source>
        <dbReference type="Pfam" id="PF10283"/>
    </source>
</evidence>
<evidence type="ECO:0000256" key="5">
    <source>
        <dbReference type="ARBA" id="ARBA00023242"/>
    </source>
</evidence>
<gene>
    <name evidence="8" type="ORF">NQ314_005088</name>
</gene>
<feature type="compositionally biased region" description="Basic residues" evidence="6">
    <location>
        <begin position="32"/>
        <end position="42"/>
    </location>
</feature>
<dbReference type="Proteomes" id="UP001162156">
    <property type="component" value="Unassembled WGS sequence"/>
</dbReference>
<evidence type="ECO:0000256" key="6">
    <source>
        <dbReference type="SAM" id="MobiDB-lite"/>
    </source>
</evidence>
<comment type="subcellular location">
    <subcellularLocation>
        <location evidence="2">Chromosome</location>
    </subcellularLocation>
    <subcellularLocation>
        <location evidence="1">Nucleus</location>
    </subcellularLocation>
</comment>
<accession>A0AAV8ZKA5</accession>
<comment type="caution">
    <text evidence="8">The sequence shown here is derived from an EMBL/GenBank/DDBJ whole genome shotgun (WGS) entry which is preliminary data.</text>
</comment>
<feature type="compositionally biased region" description="Acidic residues" evidence="6">
    <location>
        <begin position="74"/>
        <end position="87"/>
    </location>
</feature>
<dbReference type="InterPro" id="IPR019406">
    <property type="entry name" value="APLF_PBZ"/>
</dbReference>
<proteinExistence type="inferred from homology"/>
<evidence type="ECO:0000256" key="1">
    <source>
        <dbReference type="ARBA" id="ARBA00004123"/>
    </source>
</evidence>
<evidence type="ECO:0000256" key="2">
    <source>
        <dbReference type="ARBA" id="ARBA00004286"/>
    </source>
</evidence>
<protein>
    <recommendedName>
        <fullName evidence="7">PBZ-type domain-containing protein</fullName>
    </recommendedName>
</protein>
<keyword evidence="9" id="KW-1185">Reference proteome</keyword>
<dbReference type="GO" id="GO:0006974">
    <property type="term" value="P:DNA damage response"/>
    <property type="evidence" value="ECO:0007669"/>
    <property type="project" value="InterPro"/>
</dbReference>
<dbReference type="Pfam" id="PF10283">
    <property type="entry name" value="zf-CCHH"/>
    <property type="match status" value="1"/>
</dbReference>
<sequence length="466" mass="53225">MSDTDSERDKYVKDSRIPCKYGIKCYQTNPTHHQKYKHPSKKRNNEKVTHAIKKLRVETAKKEVKKIVTKNDVSDSDEYNIEDDSDTNSDKHTNVNNDVSDSDVDEDGKINEMPSRANIDSGDTAIENDKNKISKDDGTESNENNKEDDKTPEETTVKLNCKEFIKQKFLVDMPEDFYQFWNFCKKLKPNNPLEGLKDIGLILVGPFDVLAGKFEKIKKSDDAYLIHWRYYRDPPEFQTVLKGDDKTGYHIGYFRDTPEDPPVFLASNCAKKDGILQQMGENIFSAVNIYLNELKKSGDPFKKMHIGRIQAAVKKEAEELKLDLSPRTDGIVAREKQIVTRTFNKIGLVVPYARKTQLGYRPLSLKNSELSALLTKLQNALPEQKSKYLSELQPLFTNTSIATDECDFGTGIELGWDIISHGIDSLNSTILRFLTTNYRLINRETFAKITEAHMNNRKNGCDLSVL</sequence>
<evidence type="ECO:0000256" key="3">
    <source>
        <dbReference type="ARBA" id="ARBA00010803"/>
    </source>
</evidence>
<dbReference type="GO" id="GO:0072572">
    <property type="term" value="F:poly-ADP-D-ribose binding"/>
    <property type="evidence" value="ECO:0007669"/>
    <property type="project" value="TreeGrafter"/>
</dbReference>
<dbReference type="GO" id="GO:0005634">
    <property type="term" value="C:nucleus"/>
    <property type="evidence" value="ECO:0007669"/>
    <property type="project" value="UniProtKB-SubCell"/>
</dbReference>
<reference evidence="8" key="1">
    <citation type="journal article" date="2023" name="Insect Mol. Biol.">
        <title>Genome sequencing provides insights into the evolution of gene families encoding plant cell wall-degrading enzymes in longhorned beetles.</title>
        <authorList>
            <person name="Shin N.R."/>
            <person name="Okamura Y."/>
            <person name="Kirsch R."/>
            <person name="Pauchet Y."/>
        </authorList>
    </citation>
    <scope>NUCLEOTIDE SEQUENCE</scope>
    <source>
        <strain evidence="8">RBIC_L_NR</strain>
    </source>
</reference>
<comment type="similarity">
    <text evidence="3">Belongs to the HPF1 family.</text>
</comment>
<dbReference type="InterPro" id="IPR019361">
    <property type="entry name" value="HPF1"/>
</dbReference>
<feature type="compositionally biased region" description="Basic and acidic residues" evidence="6">
    <location>
        <begin position="127"/>
        <end position="154"/>
    </location>
</feature>
<evidence type="ECO:0000313" key="9">
    <source>
        <dbReference type="Proteomes" id="UP001162156"/>
    </source>
</evidence>
<keyword evidence="5" id="KW-0539">Nucleus</keyword>
<dbReference type="PANTHER" id="PTHR13386">
    <property type="entry name" value="HISTONE PARYLATION FACTOR 1"/>
    <property type="match status" value="1"/>
</dbReference>
<dbReference type="EMBL" id="JANEYF010001437">
    <property type="protein sequence ID" value="KAJ8964156.1"/>
    <property type="molecule type" value="Genomic_DNA"/>
</dbReference>
<dbReference type="GO" id="GO:0005694">
    <property type="term" value="C:chromosome"/>
    <property type="evidence" value="ECO:0007669"/>
    <property type="project" value="UniProtKB-SubCell"/>
</dbReference>
<keyword evidence="4" id="KW-0158">Chromosome</keyword>
<dbReference type="PANTHER" id="PTHR13386:SF1">
    <property type="entry name" value="HISTONE PARYLATION FACTOR 1"/>
    <property type="match status" value="1"/>
</dbReference>
<feature type="region of interest" description="Disordered" evidence="6">
    <location>
        <begin position="67"/>
        <end position="154"/>
    </location>
</feature>
<organism evidence="8 9">
    <name type="scientific">Rhamnusium bicolor</name>
    <dbReference type="NCBI Taxonomy" id="1586634"/>
    <lineage>
        <taxon>Eukaryota</taxon>
        <taxon>Metazoa</taxon>
        <taxon>Ecdysozoa</taxon>
        <taxon>Arthropoda</taxon>
        <taxon>Hexapoda</taxon>
        <taxon>Insecta</taxon>
        <taxon>Pterygota</taxon>
        <taxon>Neoptera</taxon>
        <taxon>Endopterygota</taxon>
        <taxon>Coleoptera</taxon>
        <taxon>Polyphaga</taxon>
        <taxon>Cucujiformia</taxon>
        <taxon>Chrysomeloidea</taxon>
        <taxon>Cerambycidae</taxon>
        <taxon>Lepturinae</taxon>
        <taxon>Rhagiini</taxon>
        <taxon>Rhamnusium</taxon>
    </lineage>
</organism>
<dbReference type="Pfam" id="PF10228">
    <property type="entry name" value="HPF1"/>
    <property type="match status" value="1"/>
</dbReference>
<feature type="domain" description="PBZ-type" evidence="7">
    <location>
        <begin position="16"/>
        <end position="41"/>
    </location>
</feature>
<dbReference type="GO" id="GO:0042393">
    <property type="term" value="F:histone binding"/>
    <property type="evidence" value="ECO:0007669"/>
    <property type="project" value="InterPro"/>
</dbReference>
<evidence type="ECO:0000313" key="8">
    <source>
        <dbReference type="EMBL" id="KAJ8964156.1"/>
    </source>
</evidence>
<name>A0AAV8ZKA5_9CUCU</name>
<feature type="region of interest" description="Disordered" evidence="6">
    <location>
        <begin position="30"/>
        <end position="49"/>
    </location>
</feature>
<dbReference type="AlphaFoldDB" id="A0AAV8ZKA5"/>
<evidence type="ECO:0000256" key="4">
    <source>
        <dbReference type="ARBA" id="ARBA00022454"/>
    </source>
</evidence>